<dbReference type="InterPro" id="IPR041443">
    <property type="entry name" value="Exop_C"/>
</dbReference>
<evidence type="ECO:0000313" key="7">
    <source>
        <dbReference type="Proteomes" id="UP000283003"/>
    </source>
</evidence>
<dbReference type="Pfam" id="PF01915">
    <property type="entry name" value="Glyco_hydro_3_C"/>
    <property type="match status" value="1"/>
</dbReference>
<gene>
    <name evidence="6" type="ORF">EKN06_03890</name>
</gene>
<dbReference type="SUPFAM" id="SSF51445">
    <property type="entry name" value="(Trans)glycosidases"/>
    <property type="match status" value="1"/>
</dbReference>
<dbReference type="PRINTS" id="PR00133">
    <property type="entry name" value="GLHYDRLASE3"/>
</dbReference>
<dbReference type="InterPro" id="IPR002772">
    <property type="entry name" value="Glyco_hydro_3_C"/>
</dbReference>
<evidence type="ECO:0000256" key="1">
    <source>
        <dbReference type="ARBA" id="ARBA00022801"/>
    </source>
</evidence>
<keyword evidence="2" id="KW-0732">Signal</keyword>
<dbReference type="OrthoDB" id="9781691at2"/>
<dbReference type="PANTHER" id="PTHR30620">
    <property type="entry name" value="PERIPLASMIC BETA-GLUCOSIDASE-RELATED"/>
    <property type="match status" value="1"/>
</dbReference>
<dbReference type="InterPro" id="IPR017853">
    <property type="entry name" value="GH"/>
</dbReference>
<feature type="signal peptide" evidence="2">
    <location>
        <begin position="1"/>
        <end position="19"/>
    </location>
</feature>
<dbReference type="PANTHER" id="PTHR30620:SF77">
    <property type="entry name" value="LYSOSOMAL BETA GLUCOSIDASE-LIKE"/>
    <property type="match status" value="1"/>
</dbReference>
<proteinExistence type="predicted"/>
<evidence type="ECO:0000259" key="3">
    <source>
        <dbReference type="Pfam" id="PF00933"/>
    </source>
</evidence>
<dbReference type="InterPro" id="IPR051915">
    <property type="entry name" value="Cellulose_Degrad_GH3"/>
</dbReference>
<dbReference type="Pfam" id="PF18559">
    <property type="entry name" value="Exop_C"/>
    <property type="match status" value="1"/>
</dbReference>
<feature type="domain" description="Glycoside hydrolase family 3 C-terminal" evidence="4">
    <location>
        <begin position="425"/>
        <end position="632"/>
    </location>
</feature>
<dbReference type="EMBL" id="RXOL01000001">
    <property type="protein sequence ID" value="RVQ69796.1"/>
    <property type="molecule type" value="Genomic_DNA"/>
</dbReference>
<evidence type="ECO:0000256" key="2">
    <source>
        <dbReference type="SAM" id="SignalP"/>
    </source>
</evidence>
<comment type="caution">
    <text evidence="6">The sequence shown here is derived from an EMBL/GenBank/DDBJ whole genome shotgun (WGS) entry which is preliminary data.</text>
</comment>
<evidence type="ECO:0000259" key="5">
    <source>
        <dbReference type="Pfam" id="PF18559"/>
    </source>
</evidence>
<organism evidence="6 7">
    <name type="scientific">Croceicoccus ponticola</name>
    <dbReference type="NCBI Taxonomy" id="2217664"/>
    <lineage>
        <taxon>Bacteria</taxon>
        <taxon>Pseudomonadati</taxon>
        <taxon>Pseudomonadota</taxon>
        <taxon>Alphaproteobacteria</taxon>
        <taxon>Sphingomonadales</taxon>
        <taxon>Erythrobacteraceae</taxon>
        <taxon>Croceicoccus</taxon>
    </lineage>
</organism>
<evidence type="ECO:0000259" key="4">
    <source>
        <dbReference type="Pfam" id="PF01915"/>
    </source>
</evidence>
<dbReference type="InterPro" id="IPR036962">
    <property type="entry name" value="Glyco_hydro_3_N_sf"/>
</dbReference>
<feature type="domain" description="Glycoside hydrolase family 3 N-terminal" evidence="3">
    <location>
        <begin position="64"/>
        <end position="388"/>
    </location>
</feature>
<reference evidence="6 7" key="1">
    <citation type="submission" date="2018-12" db="EMBL/GenBank/DDBJ databases">
        <title>Croceicoccus ponticola sp. nov., a lipolytic bacterium isolated from seawater.</title>
        <authorList>
            <person name="Yoon J.-H."/>
        </authorList>
    </citation>
    <scope>NUCLEOTIDE SEQUENCE [LARGE SCALE GENOMIC DNA]</scope>
    <source>
        <strain evidence="6 7">GM-16</strain>
    </source>
</reference>
<dbReference type="Proteomes" id="UP000283003">
    <property type="component" value="Unassembled WGS sequence"/>
</dbReference>
<keyword evidence="1 6" id="KW-0378">Hydrolase</keyword>
<name>A0A437H2J3_9SPHN</name>
<dbReference type="InterPro" id="IPR036881">
    <property type="entry name" value="Glyco_hydro_3_C_sf"/>
</dbReference>
<dbReference type="GO" id="GO:0008422">
    <property type="term" value="F:beta-glucosidase activity"/>
    <property type="evidence" value="ECO:0007669"/>
    <property type="project" value="TreeGrafter"/>
</dbReference>
<dbReference type="Gene3D" id="2.60.120.430">
    <property type="entry name" value="Galactose-binding lectin"/>
    <property type="match status" value="1"/>
</dbReference>
<feature type="chain" id="PRO_5019172081" evidence="2">
    <location>
        <begin position="20"/>
        <end position="828"/>
    </location>
</feature>
<evidence type="ECO:0000313" key="6">
    <source>
        <dbReference type="EMBL" id="RVQ69796.1"/>
    </source>
</evidence>
<dbReference type="InterPro" id="IPR001764">
    <property type="entry name" value="Glyco_hydro_3_N"/>
</dbReference>
<dbReference type="Gene3D" id="3.20.20.300">
    <property type="entry name" value="Glycoside hydrolase, family 3, N-terminal domain"/>
    <property type="match status" value="1"/>
</dbReference>
<dbReference type="Gene3D" id="3.40.50.1700">
    <property type="entry name" value="Glycoside hydrolase family 3 C-terminal domain"/>
    <property type="match status" value="1"/>
</dbReference>
<feature type="domain" description="ExoP galactose-binding-like" evidence="5">
    <location>
        <begin position="666"/>
        <end position="810"/>
    </location>
</feature>
<accession>A0A437H2J3</accession>
<dbReference type="Pfam" id="PF00933">
    <property type="entry name" value="Glyco_hydro_3"/>
    <property type="match status" value="1"/>
</dbReference>
<dbReference type="GO" id="GO:0009251">
    <property type="term" value="P:glucan catabolic process"/>
    <property type="evidence" value="ECO:0007669"/>
    <property type="project" value="TreeGrafter"/>
</dbReference>
<protein>
    <submittedName>
        <fullName evidence="6">Glycoside hydrolase family 3 protein</fullName>
    </submittedName>
</protein>
<dbReference type="SUPFAM" id="SSF52279">
    <property type="entry name" value="Beta-D-glucan exohydrolase, C-terminal domain"/>
    <property type="match status" value="1"/>
</dbReference>
<sequence>MLTVAVAALATAIAAPLAAQPMARPDVPEAARADAANWPSAHSPAAITDTATENRISVLLARMTIEQKVGQLIQGDISAMTPEDLRTYPLGSILAGGNSGPYGNERAPAGDWKRLVDEYRAVSSEPVAKGVAIPIIFGVDAVHGHNNIPGATVFPHNVGLGAANDPALIRRIAEVTASEIAGSGIEWTFAPTLAVPQDGRWGRAYEGYSSDPALVASYGREMVLGLQGKLESGVTVPADRVAATAKHFIADGGTFGGDDQGDARISERELIDIHGAGYLTAINAGALTVMASFSSWNGVKNHGNPTLLTDVLKGALGFQGFTVGDWNAQGQVAGCTNTDCPAALMAGLDMYMAPDSWKGLYETTLAQARAGQIPQANINEAVRRILRVKFKLGLMNANPPQRGNAAAVGAPEHLAVAREAVAKSLVLLKNEGSVLPIKPGAKVLVAGAAADSMSIQSGGWTISWQGTDVTKADFPNGQTIWDGIAQAVGEAGGNATLSADGSFDARPDVAIVVFGETPYAEYQGDVATLDYQPSNATDLALLKSLKARGVPVVSVFLSGRPMFTNPEINASDAFVAAWLPGSQGAGVADVLVARANGKPARNFTGKLSFPWPKDARAPVADPLFPLGHGLTYAKPGRVPTLSEDPGMDIAATLNVDTFFGAGRALSPWTLSVEDAGGKRTVGSTPTQSAGGSVSVRSVDVRAQEDAKALVWTGVGHAVIEGPAANLAAQLAADQALTIEWRIDNPGTGPVTLALGDRKLDISALLAASPMGEVSTLAIPLSCFADAGADVSQLATPMLLAANDKLALALLSAKVSEMDGTRSCPPVAN</sequence>
<dbReference type="AlphaFoldDB" id="A0A437H2J3"/>
<keyword evidence="7" id="KW-1185">Reference proteome</keyword>